<evidence type="ECO:0000313" key="2">
    <source>
        <dbReference type="Proteomes" id="UP000178449"/>
    </source>
</evidence>
<dbReference type="Pfam" id="PF02613">
    <property type="entry name" value="Nitrate_red_del"/>
    <property type="match status" value="1"/>
</dbReference>
<dbReference type="STRING" id="1817772.A2527_07755"/>
<reference evidence="1 2" key="1">
    <citation type="journal article" date="2016" name="Nat. Commun.">
        <title>Thousands of microbial genomes shed light on interconnected biogeochemical processes in an aquifer system.</title>
        <authorList>
            <person name="Anantharaman K."/>
            <person name="Brown C.T."/>
            <person name="Hug L.A."/>
            <person name="Sharon I."/>
            <person name="Castelle C.J."/>
            <person name="Probst A.J."/>
            <person name="Thomas B.C."/>
            <person name="Singh A."/>
            <person name="Wilkins M.J."/>
            <person name="Karaoz U."/>
            <person name="Brodie E.L."/>
            <person name="Williams K.H."/>
            <person name="Hubbard S.S."/>
            <person name="Banfield J.F."/>
        </authorList>
    </citation>
    <scope>NUCLEOTIDE SEQUENCE [LARGE SCALE GENOMIC DNA]</scope>
</reference>
<gene>
    <name evidence="1" type="ORF">A2527_07755</name>
</gene>
<dbReference type="InterPro" id="IPR020945">
    <property type="entry name" value="DMSO/NO3_reduct_chaperone"/>
</dbReference>
<dbReference type="InterPro" id="IPR036411">
    <property type="entry name" value="TorD-like_sf"/>
</dbReference>
<sequence length="303" mass="34387">MNLALLRQVVPLLTGEFTLATLKQLRQDPVLGEYFLAHYGNGPENQIFDALAADHYHLFGLEVFPYGTVFFNEDAQLGGPEAAMVANAFLEAQLEPPSEPDQLGQELSLLVHLLEQKPQMASDFLRSRLMSWYFCFLAAVVRMEHPFFNPLFQQVTQTLTELGYALPGEATAIPEPSLGGAELLSLEDTGLSDITRFLATPRYSGVFLSRKTIKDLADLVEIPVGFGTRSQLLPQLFYSAIDYGHLPELLTQLLEYFRAILEDYHTWEKTWPGGLDYWKERCHQSIDLLERMRQEAMDSRIRP</sequence>
<evidence type="ECO:0000313" key="1">
    <source>
        <dbReference type="EMBL" id="OGG95404.1"/>
    </source>
</evidence>
<proteinExistence type="predicted"/>
<name>A0A1F6GBE2_9PROT</name>
<dbReference type="AlphaFoldDB" id="A0A1F6GBE2"/>
<accession>A0A1F6GBE2</accession>
<dbReference type="SUPFAM" id="SSF89155">
    <property type="entry name" value="TorD-like"/>
    <property type="match status" value="1"/>
</dbReference>
<dbReference type="Proteomes" id="UP000178449">
    <property type="component" value="Unassembled WGS sequence"/>
</dbReference>
<comment type="caution">
    <text evidence="1">The sequence shown here is derived from an EMBL/GenBank/DDBJ whole genome shotgun (WGS) entry which is preliminary data.</text>
</comment>
<organism evidence="1 2">
    <name type="scientific">Candidatus Lambdaproteobacteria bacterium RIFOXYD2_FULL_50_16</name>
    <dbReference type="NCBI Taxonomy" id="1817772"/>
    <lineage>
        <taxon>Bacteria</taxon>
        <taxon>Pseudomonadati</taxon>
        <taxon>Pseudomonadota</taxon>
        <taxon>Candidatus Lambdaproteobacteria</taxon>
    </lineage>
</organism>
<protein>
    <submittedName>
        <fullName evidence="1">Uncharacterized protein</fullName>
    </submittedName>
</protein>
<dbReference type="Gene3D" id="1.10.3480.10">
    <property type="entry name" value="TorD-like"/>
    <property type="match status" value="1"/>
</dbReference>
<dbReference type="EMBL" id="MFNE01000024">
    <property type="protein sequence ID" value="OGG95404.1"/>
    <property type="molecule type" value="Genomic_DNA"/>
</dbReference>